<reference evidence="2" key="2">
    <citation type="submission" date="2023-01" db="EMBL/GenBank/DDBJ databases">
        <title>Draft genome sequence of Portibacter lacus strain NBRC 108769.</title>
        <authorList>
            <person name="Sun Q."/>
            <person name="Mori K."/>
        </authorList>
    </citation>
    <scope>NUCLEOTIDE SEQUENCE</scope>
    <source>
        <strain evidence="2">NBRC 108769</strain>
    </source>
</reference>
<dbReference type="GO" id="GO:0006508">
    <property type="term" value="P:proteolysis"/>
    <property type="evidence" value="ECO:0007669"/>
    <property type="project" value="InterPro"/>
</dbReference>
<sequence>MNAQFISSVTKPDSSAMLEVDENDPAFKAAMTITKEDLTKHLTILASDEFQGRETGYPGNDLASAYIAGEIKRIGIEPITGDSYFQKVDFKWISWDDISITVGENRYKHLWDFLSFPDKNVDLGEVDLDEVIFLGYGIDDPKYTDYKRAKIEGKVIMINEGEPMDEDGKYIISGDTQETEWSQYPEKKLELAHKMGAKAVLIITKDIQKMLGENRRKLLGPTVVIGQSEDEEAPVANSIYISSNIAKDIIGSKSKKMIKARKKMAKGKSKSLKLKTDMKLIQKRKDYSLAGNNILAYMEGTDKKDELLVVSAHYDHVGMKGDDVYNGADDNGSGSTTVLELAEAFQKAKMAGNGPRRSILFLWVTGEEKGLLGSEYYATYPVFPLENTIADINIDMVGRVDEKYKDNPNYIYVIGSDRISTDLHDANEEVNRNYSQITLDYTYNSEDDPNRFYFRSDHYNFAKNGIPSIFFFNGVHEDYHKITDTVDKINFDKMTNVARHIFYLAWKLSNQEADLKITNGKA</sequence>
<dbReference type="Proteomes" id="UP001156666">
    <property type="component" value="Unassembled WGS sequence"/>
</dbReference>
<dbReference type="AlphaFoldDB" id="A0AA37SSJ1"/>
<dbReference type="EMBL" id="BSOH01000023">
    <property type="protein sequence ID" value="GLR18709.1"/>
    <property type="molecule type" value="Genomic_DNA"/>
</dbReference>
<dbReference type="Gene3D" id="3.40.630.10">
    <property type="entry name" value="Zn peptidases"/>
    <property type="match status" value="2"/>
</dbReference>
<organism evidence="2 3">
    <name type="scientific">Portibacter lacus</name>
    <dbReference type="NCBI Taxonomy" id="1099794"/>
    <lineage>
        <taxon>Bacteria</taxon>
        <taxon>Pseudomonadati</taxon>
        <taxon>Bacteroidota</taxon>
        <taxon>Saprospiria</taxon>
        <taxon>Saprospirales</taxon>
        <taxon>Haliscomenobacteraceae</taxon>
        <taxon>Portibacter</taxon>
    </lineage>
</organism>
<name>A0AA37SSJ1_9BACT</name>
<dbReference type="GO" id="GO:0008235">
    <property type="term" value="F:metalloexopeptidase activity"/>
    <property type="evidence" value="ECO:0007669"/>
    <property type="project" value="InterPro"/>
</dbReference>
<dbReference type="InterPro" id="IPR007484">
    <property type="entry name" value="Peptidase_M28"/>
</dbReference>
<dbReference type="InterPro" id="IPR045175">
    <property type="entry name" value="M28_fam"/>
</dbReference>
<proteinExistence type="predicted"/>
<evidence type="ECO:0000313" key="3">
    <source>
        <dbReference type="Proteomes" id="UP001156666"/>
    </source>
</evidence>
<reference evidence="2" key="1">
    <citation type="journal article" date="2014" name="Int. J. Syst. Evol. Microbiol.">
        <title>Complete genome sequence of Corynebacterium casei LMG S-19264T (=DSM 44701T), isolated from a smear-ripened cheese.</title>
        <authorList>
            <consortium name="US DOE Joint Genome Institute (JGI-PGF)"/>
            <person name="Walter F."/>
            <person name="Albersmeier A."/>
            <person name="Kalinowski J."/>
            <person name="Ruckert C."/>
        </authorList>
    </citation>
    <scope>NUCLEOTIDE SEQUENCE</scope>
    <source>
        <strain evidence="2">NBRC 108769</strain>
    </source>
</reference>
<dbReference type="SUPFAM" id="SSF53187">
    <property type="entry name" value="Zn-dependent exopeptidases"/>
    <property type="match status" value="1"/>
</dbReference>
<dbReference type="Pfam" id="PF04389">
    <property type="entry name" value="Peptidase_M28"/>
    <property type="match status" value="1"/>
</dbReference>
<comment type="caution">
    <text evidence="2">The sequence shown here is derived from an EMBL/GenBank/DDBJ whole genome shotgun (WGS) entry which is preliminary data.</text>
</comment>
<evidence type="ECO:0000259" key="1">
    <source>
        <dbReference type="Pfam" id="PF04389"/>
    </source>
</evidence>
<evidence type="ECO:0000313" key="2">
    <source>
        <dbReference type="EMBL" id="GLR18709.1"/>
    </source>
</evidence>
<accession>A0AA37SSJ1</accession>
<protein>
    <recommendedName>
        <fullName evidence="1">Peptidase M28 domain-containing protein</fullName>
    </recommendedName>
</protein>
<keyword evidence="3" id="KW-1185">Reference proteome</keyword>
<feature type="domain" description="Peptidase M28" evidence="1">
    <location>
        <begin position="293"/>
        <end position="504"/>
    </location>
</feature>
<dbReference type="PANTHER" id="PTHR12147">
    <property type="entry name" value="METALLOPEPTIDASE M28 FAMILY MEMBER"/>
    <property type="match status" value="1"/>
</dbReference>
<dbReference type="PANTHER" id="PTHR12147:SF26">
    <property type="entry name" value="PEPTIDASE M28 DOMAIN-CONTAINING PROTEIN"/>
    <property type="match status" value="1"/>
</dbReference>
<gene>
    <name evidence="2" type="ORF">GCM10007940_33250</name>
</gene>